<dbReference type="GO" id="GO:0003824">
    <property type="term" value="F:catalytic activity"/>
    <property type="evidence" value="ECO:0007669"/>
    <property type="project" value="InterPro"/>
</dbReference>
<dbReference type="GO" id="GO:0008270">
    <property type="term" value="F:zinc ion binding"/>
    <property type="evidence" value="ECO:0007669"/>
    <property type="project" value="UniProtKB-KW"/>
</dbReference>
<protein>
    <recommendedName>
        <fullName evidence="4">CCHC-type domain-containing protein</fullName>
    </recommendedName>
</protein>
<evidence type="ECO:0000256" key="3">
    <source>
        <dbReference type="SAM" id="MobiDB-lite"/>
    </source>
</evidence>
<evidence type="ECO:0000256" key="1">
    <source>
        <dbReference type="PROSITE-ProRule" id="PRU00047"/>
    </source>
</evidence>
<feature type="coiled-coil region" evidence="2">
    <location>
        <begin position="584"/>
        <end position="634"/>
    </location>
</feature>
<keyword evidence="1" id="KW-0862">Zinc</keyword>
<dbReference type="EMBL" id="JAUUTY010000351">
    <property type="protein sequence ID" value="KAK1601772.1"/>
    <property type="molecule type" value="Genomic_DNA"/>
</dbReference>
<dbReference type="PANTHER" id="PTHR33710:SF83">
    <property type="entry name" value="ENDONUCLEASE_EXONUCLEASE_PHOSPHATASE DOMAIN-CONTAINING PROTEIN"/>
    <property type="match status" value="1"/>
</dbReference>
<name>A0AAD8VBR3_LOLMU</name>
<dbReference type="InterPro" id="IPR005135">
    <property type="entry name" value="Endo/exonuclease/phosphatase"/>
</dbReference>
<feature type="compositionally biased region" description="Low complexity" evidence="3">
    <location>
        <begin position="28"/>
        <end position="38"/>
    </location>
</feature>
<dbReference type="PANTHER" id="PTHR33710">
    <property type="entry name" value="BNAC02G09200D PROTEIN"/>
    <property type="match status" value="1"/>
</dbReference>
<feature type="region of interest" description="Disordered" evidence="3">
    <location>
        <begin position="799"/>
        <end position="819"/>
    </location>
</feature>
<dbReference type="SUPFAM" id="SSF56219">
    <property type="entry name" value="DNase I-like"/>
    <property type="match status" value="1"/>
</dbReference>
<keyword evidence="6" id="KW-1185">Reference proteome</keyword>
<dbReference type="Pfam" id="PF03372">
    <property type="entry name" value="Exo_endo_phos"/>
    <property type="match status" value="1"/>
</dbReference>
<dbReference type="InterPro" id="IPR036691">
    <property type="entry name" value="Endo/exonu/phosph_ase_sf"/>
</dbReference>
<evidence type="ECO:0000259" key="4">
    <source>
        <dbReference type="PROSITE" id="PS50158"/>
    </source>
</evidence>
<dbReference type="AlphaFoldDB" id="A0AAD8VBR3"/>
<sequence length="838" mass="96067">MASAKDPAGGLGDEREADPHAIPEEEAPSGAPSGSCPSVEDLLGRLNLEEEEDAGFVWEDEVKEPDVKAKWLATAKVHTNRGFSPSALFADMRSAWNPAQDVTWRKIEENLFTIQFACLGDWNKATKQGPWVFRNQAVMIEEYDGFSNPKSVVLDKIMVWAQVLKLPDMLLKEPVIRGMCRNMGEIKEIQVKLPAGYVGEFVRLQVRIDVKKKLTRFVSVTKDKQKEWYQVKYEKLPTFCHNCGHLGHWHEECGDGAMMNQILNGESLFWLEVVEAKGEGEELVVVYRGELRLWGEGEEGNKVSDIIGKFDNGATEEDKGLENTPGKIQHPKRTRMDGNTEMLRRQLRMDFKEVVVSDGRSGGLIIFWKKEVVLTVRDKTENFIDVIIGAGQDNRWRFTGMYGEPRWENKHLTWQRLRDLKLISDLPWLVMGDLNDILYQFEKEGGRTRPANCMQAFRDAIDDCNLMDMGYIGDKFTWQRGNIRERLDRALANEAWSDRFPDACLHHLDYYRSDHRPILMCFEEPVVEENRGPPVLRFEARWLKEKNFMEIVQGAWNLSDPLDMDLPLAGKLAKVHDQLHRWDMSVLKRNKNTLRKTQRELENVVRQSMSPENLARQKELAEEIEKLLEMEEMHWAQRSRVDWLKYGDRKTNYFHNAASARRKKNRIKKLVDENGNHIEGTTYLNPLISDYFAGLFTTEVDEPDPGILSRVIPKVTEQMNNGLIADYTPEDVNKALFSIGVTKAPGTDGLHALFFKKCWGIIGDSIVKEVPEAINNKVIPEGWNDTVIVLIPKWTPRRKYPNSDQHPKRTIMDGNTGGDGNLTNLLSAASGMEVVREQ</sequence>
<accession>A0AAD8VBR3</accession>
<comment type="caution">
    <text evidence="5">The sequence shown here is derived from an EMBL/GenBank/DDBJ whole genome shotgun (WGS) entry which is preliminary data.</text>
</comment>
<keyword evidence="1" id="KW-0863">Zinc-finger</keyword>
<feature type="domain" description="CCHC-type" evidence="4">
    <location>
        <begin position="240"/>
        <end position="253"/>
    </location>
</feature>
<keyword evidence="2" id="KW-0175">Coiled coil</keyword>
<keyword evidence="1" id="KW-0479">Metal-binding</keyword>
<organism evidence="5 6">
    <name type="scientific">Lolium multiflorum</name>
    <name type="common">Italian ryegrass</name>
    <name type="synonym">Lolium perenne subsp. multiflorum</name>
    <dbReference type="NCBI Taxonomy" id="4521"/>
    <lineage>
        <taxon>Eukaryota</taxon>
        <taxon>Viridiplantae</taxon>
        <taxon>Streptophyta</taxon>
        <taxon>Embryophyta</taxon>
        <taxon>Tracheophyta</taxon>
        <taxon>Spermatophyta</taxon>
        <taxon>Magnoliopsida</taxon>
        <taxon>Liliopsida</taxon>
        <taxon>Poales</taxon>
        <taxon>Poaceae</taxon>
        <taxon>BOP clade</taxon>
        <taxon>Pooideae</taxon>
        <taxon>Poodae</taxon>
        <taxon>Poeae</taxon>
        <taxon>Poeae Chloroplast Group 2 (Poeae type)</taxon>
        <taxon>Loliodinae</taxon>
        <taxon>Loliinae</taxon>
        <taxon>Lolium</taxon>
    </lineage>
</organism>
<reference evidence="5" key="1">
    <citation type="submission" date="2023-07" db="EMBL/GenBank/DDBJ databases">
        <title>A chromosome-level genome assembly of Lolium multiflorum.</title>
        <authorList>
            <person name="Chen Y."/>
            <person name="Copetti D."/>
            <person name="Kolliker R."/>
            <person name="Studer B."/>
        </authorList>
    </citation>
    <scope>NUCLEOTIDE SEQUENCE</scope>
    <source>
        <strain evidence="5">02402/16</strain>
        <tissue evidence="5">Leaf</tissue>
    </source>
</reference>
<evidence type="ECO:0000256" key="2">
    <source>
        <dbReference type="SAM" id="Coils"/>
    </source>
</evidence>
<evidence type="ECO:0000313" key="6">
    <source>
        <dbReference type="Proteomes" id="UP001231189"/>
    </source>
</evidence>
<feature type="region of interest" description="Disordered" evidence="3">
    <location>
        <begin position="1"/>
        <end position="40"/>
    </location>
</feature>
<dbReference type="Proteomes" id="UP001231189">
    <property type="component" value="Unassembled WGS sequence"/>
</dbReference>
<gene>
    <name evidence="5" type="ORF">QYE76_016946</name>
</gene>
<evidence type="ECO:0000313" key="5">
    <source>
        <dbReference type="EMBL" id="KAK1601772.1"/>
    </source>
</evidence>
<dbReference type="PROSITE" id="PS50158">
    <property type="entry name" value="ZF_CCHC"/>
    <property type="match status" value="1"/>
</dbReference>
<dbReference type="InterPro" id="IPR001878">
    <property type="entry name" value="Znf_CCHC"/>
</dbReference>
<dbReference type="InterPro" id="IPR025836">
    <property type="entry name" value="Zn_knuckle_CX2CX4HX4C"/>
</dbReference>
<feature type="compositionally biased region" description="Basic and acidic residues" evidence="3">
    <location>
        <begin position="12"/>
        <end position="23"/>
    </location>
</feature>
<proteinExistence type="predicted"/>
<dbReference type="GO" id="GO:0003676">
    <property type="term" value="F:nucleic acid binding"/>
    <property type="evidence" value="ECO:0007669"/>
    <property type="project" value="InterPro"/>
</dbReference>
<dbReference type="Gene3D" id="3.60.10.10">
    <property type="entry name" value="Endonuclease/exonuclease/phosphatase"/>
    <property type="match status" value="1"/>
</dbReference>
<dbReference type="Pfam" id="PF14392">
    <property type="entry name" value="zf-CCHC_4"/>
    <property type="match status" value="1"/>
</dbReference>